<gene>
    <name evidence="2" type="ORF">LZ496_13815</name>
</gene>
<keyword evidence="1" id="KW-0812">Transmembrane</keyword>
<evidence type="ECO:0000313" key="2">
    <source>
        <dbReference type="EMBL" id="MCL6699852.1"/>
    </source>
</evidence>
<reference evidence="2 3" key="1">
    <citation type="submission" date="2022-05" db="EMBL/GenBank/DDBJ databases">
        <authorList>
            <person name="Jo J.-H."/>
            <person name="Im W.-T."/>
        </authorList>
    </citation>
    <scope>NUCLEOTIDE SEQUENCE [LARGE SCALE GENOMIC DNA]</scope>
    <source>
        <strain evidence="2 3">NSE70-1</strain>
    </source>
</reference>
<dbReference type="Pfam" id="PF19578">
    <property type="entry name" value="DUF6090"/>
    <property type="match status" value="1"/>
</dbReference>
<evidence type="ECO:0000313" key="3">
    <source>
        <dbReference type="Proteomes" id="UP001203410"/>
    </source>
</evidence>
<keyword evidence="1" id="KW-1133">Transmembrane helix</keyword>
<proteinExistence type="predicted"/>
<name>A0ABT0RXV4_9SPHN</name>
<feature type="transmembrane region" description="Helical" evidence="1">
    <location>
        <begin position="21"/>
        <end position="41"/>
    </location>
</feature>
<sequence>MLTKRSRRWSEQARDQNWFGIIIDLVIVVAGVFLAIQAANWNDARKERAEERRYYAQIIADLRVDQATLHDALRRSNALDAAAENTLRAMREGILPGVSPEHFARDIHYAGYLYIPPTVRRSYDELISTGNLGLLQSEQAKASIASYYSRFDELRQWDELMRSQQGRYWAATSGVLPRPILRDLLEERAIKISDAEAGAILAELRSRDQVDDMLVGMAAHQARVRRDSVDLAERGQALMKELAPLASR</sequence>
<keyword evidence="3" id="KW-1185">Reference proteome</keyword>
<dbReference type="Proteomes" id="UP001203410">
    <property type="component" value="Unassembled WGS sequence"/>
</dbReference>
<dbReference type="RefSeq" id="WP_249905312.1">
    <property type="nucleotide sequence ID" value="NZ_JAMGBA010000004.1"/>
</dbReference>
<keyword evidence="1" id="KW-0472">Membrane</keyword>
<protein>
    <submittedName>
        <fullName evidence="2">DUF6090 family protein</fullName>
    </submittedName>
</protein>
<comment type="caution">
    <text evidence="2">The sequence shown here is derived from an EMBL/GenBank/DDBJ whole genome shotgun (WGS) entry which is preliminary data.</text>
</comment>
<evidence type="ECO:0000256" key="1">
    <source>
        <dbReference type="SAM" id="Phobius"/>
    </source>
</evidence>
<dbReference type="EMBL" id="JAMGBA010000004">
    <property type="protein sequence ID" value="MCL6699852.1"/>
    <property type="molecule type" value="Genomic_DNA"/>
</dbReference>
<organism evidence="2 3">
    <name type="scientific">Sphingomonas caseinilyticus</name>
    <dbReference type="NCBI Taxonomy" id="2908205"/>
    <lineage>
        <taxon>Bacteria</taxon>
        <taxon>Pseudomonadati</taxon>
        <taxon>Pseudomonadota</taxon>
        <taxon>Alphaproteobacteria</taxon>
        <taxon>Sphingomonadales</taxon>
        <taxon>Sphingomonadaceae</taxon>
        <taxon>Sphingomonas</taxon>
    </lineage>
</organism>
<dbReference type="InterPro" id="IPR045749">
    <property type="entry name" value="DUF6090"/>
</dbReference>
<accession>A0ABT0RXV4</accession>